<accession>A0ABR0AAC5</accession>
<protein>
    <submittedName>
        <fullName evidence="2">Uncharacterized protein</fullName>
    </submittedName>
</protein>
<reference evidence="2 3" key="1">
    <citation type="journal article" date="2023" name="Nucleic Acids Res.">
        <title>The hologenome of Daphnia magna reveals possible DNA methylation and microbiome-mediated evolution of the host genome.</title>
        <authorList>
            <person name="Chaturvedi A."/>
            <person name="Li X."/>
            <person name="Dhandapani V."/>
            <person name="Marshall H."/>
            <person name="Kissane S."/>
            <person name="Cuenca-Cambronero M."/>
            <person name="Asole G."/>
            <person name="Calvet F."/>
            <person name="Ruiz-Romero M."/>
            <person name="Marangio P."/>
            <person name="Guigo R."/>
            <person name="Rago D."/>
            <person name="Mirbahai L."/>
            <person name="Eastwood N."/>
            <person name="Colbourne J.K."/>
            <person name="Zhou J."/>
            <person name="Mallon E."/>
            <person name="Orsini L."/>
        </authorList>
    </citation>
    <scope>NUCLEOTIDE SEQUENCE [LARGE SCALE GENOMIC DNA]</scope>
    <source>
        <strain evidence="2">LRV0_1</strain>
    </source>
</reference>
<sequence length="219" mass="24546">MIQGNCVPRRKPSTTSRIASCNMPRPNTNPTRQTGCINIGIYTDITPHLTTTASFFFCFLHPLSFCYSPEREKNMERVRHPLFSASAFCFRSRRSQCSCRLHKIPLVLFSHPTKKSRRTYESWPVNQHDATFKTIKGDCHVVIKILLAEIGAGPHQASFFLLCNIVDYRAISSCQKPGPCSREYCVCPAEKPASGPALYPIRAGMCLTTADPSVKEKSV</sequence>
<evidence type="ECO:0000256" key="1">
    <source>
        <dbReference type="SAM" id="MobiDB-lite"/>
    </source>
</evidence>
<dbReference type="EMBL" id="JAOYFB010000037">
    <property type="protein sequence ID" value="KAK4022086.1"/>
    <property type="molecule type" value="Genomic_DNA"/>
</dbReference>
<proteinExistence type="predicted"/>
<evidence type="ECO:0000313" key="3">
    <source>
        <dbReference type="Proteomes" id="UP001234178"/>
    </source>
</evidence>
<feature type="compositionally biased region" description="Polar residues" evidence="1">
    <location>
        <begin position="13"/>
        <end position="27"/>
    </location>
</feature>
<comment type="caution">
    <text evidence="2">The sequence shown here is derived from an EMBL/GenBank/DDBJ whole genome shotgun (WGS) entry which is preliminary data.</text>
</comment>
<organism evidence="2 3">
    <name type="scientific">Daphnia magna</name>
    <dbReference type="NCBI Taxonomy" id="35525"/>
    <lineage>
        <taxon>Eukaryota</taxon>
        <taxon>Metazoa</taxon>
        <taxon>Ecdysozoa</taxon>
        <taxon>Arthropoda</taxon>
        <taxon>Crustacea</taxon>
        <taxon>Branchiopoda</taxon>
        <taxon>Diplostraca</taxon>
        <taxon>Cladocera</taxon>
        <taxon>Anomopoda</taxon>
        <taxon>Daphniidae</taxon>
        <taxon>Daphnia</taxon>
    </lineage>
</organism>
<keyword evidence="3" id="KW-1185">Reference proteome</keyword>
<name>A0ABR0AAC5_9CRUS</name>
<feature type="region of interest" description="Disordered" evidence="1">
    <location>
        <begin position="1"/>
        <end position="27"/>
    </location>
</feature>
<gene>
    <name evidence="2" type="ORF">OUZ56_007573</name>
</gene>
<evidence type="ECO:0000313" key="2">
    <source>
        <dbReference type="EMBL" id="KAK4022086.1"/>
    </source>
</evidence>
<dbReference type="Proteomes" id="UP001234178">
    <property type="component" value="Unassembled WGS sequence"/>
</dbReference>